<dbReference type="InterPro" id="IPR046960">
    <property type="entry name" value="PPR_At4g14850-like_plant"/>
</dbReference>
<dbReference type="Pfam" id="PF13041">
    <property type="entry name" value="PPR_2"/>
    <property type="match status" value="2"/>
</dbReference>
<organism evidence="4 5">
    <name type="scientific">Lithospermum erythrorhizon</name>
    <name type="common">Purple gromwell</name>
    <name type="synonym">Lithospermum officinale var. erythrorhizon</name>
    <dbReference type="NCBI Taxonomy" id="34254"/>
    <lineage>
        <taxon>Eukaryota</taxon>
        <taxon>Viridiplantae</taxon>
        <taxon>Streptophyta</taxon>
        <taxon>Embryophyta</taxon>
        <taxon>Tracheophyta</taxon>
        <taxon>Spermatophyta</taxon>
        <taxon>Magnoliopsida</taxon>
        <taxon>eudicotyledons</taxon>
        <taxon>Gunneridae</taxon>
        <taxon>Pentapetalae</taxon>
        <taxon>asterids</taxon>
        <taxon>lamiids</taxon>
        <taxon>Boraginales</taxon>
        <taxon>Boraginaceae</taxon>
        <taxon>Boraginoideae</taxon>
        <taxon>Lithospermeae</taxon>
        <taxon>Lithospermum</taxon>
    </lineage>
</organism>
<reference evidence="4 5" key="1">
    <citation type="submission" date="2024-01" db="EMBL/GenBank/DDBJ databases">
        <title>The complete chloroplast genome sequence of Lithospermum erythrorhizon: insights into the phylogenetic relationship among Boraginaceae species and the maternal lineages of purple gromwells.</title>
        <authorList>
            <person name="Okada T."/>
            <person name="Watanabe K."/>
        </authorList>
    </citation>
    <scope>NUCLEOTIDE SEQUENCE [LARGE SCALE GENOMIC DNA]</scope>
</reference>
<protein>
    <recommendedName>
        <fullName evidence="6">Pentatricopeptide repeat-containing protein</fullName>
    </recommendedName>
</protein>
<feature type="repeat" description="PPR" evidence="3">
    <location>
        <begin position="422"/>
        <end position="456"/>
    </location>
</feature>
<accession>A0AAV3P822</accession>
<evidence type="ECO:0000256" key="1">
    <source>
        <dbReference type="ARBA" id="ARBA00022737"/>
    </source>
</evidence>
<proteinExistence type="inferred from homology"/>
<feature type="repeat" description="PPR" evidence="3">
    <location>
        <begin position="294"/>
        <end position="324"/>
    </location>
</feature>
<keyword evidence="1" id="KW-0677">Repeat</keyword>
<gene>
    <name evidence="4" type="ORF">LIER_06909</name>
</gene>
<feature type="repeat" description="PPR" evidence="3">
    <location>
        <begin position="223"/>
        <end position="253"/>
    </location>
</feature>
<dbReference type="GO" id="GO:0003723">
    <property type="term" value="F:RNA binding"/>
    <property type="evidence" value="ECO:0007669"/>
    <property type="project" value="InterPro"/>
</dbReference>
<dbReference type="AlphaFoldDB" id="A0AAV3P822"/>
<evidence type="ECO:0000256" key="3">
    <source>
        <dbReference type="PROSITE-ProRule" id="PRU00708"/>
    </source>
</evidence>
<dbReference type="FunFam" id="1.25.40.10:FF:001093">
    <property type="entry name" value="Pentatricopeptide repeat-containing protein At2g34400"/>
    <property type="match status" value="1"/>
</dbReference>
<comment type="similarity">
    <text evidence="2">Belongs to the PPR family. PCMP-E subfamily.</text>
</comment>
<evidence type="ECO:0008006" key="6">
    <source>
        <dbReference type="Google" id="ProtNLM"/>
    </source>
</evidence>
<feature type="repeat" description="PPR" evidence="3">
    <location>
        <begin position="325"/>
        <end position="359"/>
    </location>
</feature>
<dbReference type="InterPro" id="IPR011990">
    <property type="entry name" value="TPR-like_helical_dom_sf"/>
</dbReference>
<keyword evidence="5" id="KW-1185">Reference proteome</keyword>
<name>A0AAV3P822_LITER</name>
<dbReference type="Gene3D" id="1.25.40.10">
    <property type="entry name" value="Tetratricopeptide repeat domain"/>
    <property type="match status" value="5"/>
</dbReference>
<dbReference type="FunFam" id="1.25.40.10:FF:001535">
    <property type="entry name" value="Putative pentatricopeptide repeat-containing protein, mitochondrial"/>
    <property type="match status" value="1"/>
</dbReference>
<dbReference type="GO" id="GO:0009451">
    <property type="term" value="P:RNA modification"/>
    <property type="evidence" value="ECO:0007669"/>
    <property type="project" value="InterPro"/>
</dbReference>
<evidence type="ECO:0000313" key="5">
    <source>
        <dbReference type="Proteomes" id="UP001454036"/>
    </source>
</evidence>
<dbReference type="FunFam" id="1.25.40.10:FF:000285">
    <property type="entry name" value="Pentatricopeptide repeat-containing protein, chloroplastic"/>
    <property type="match status" value="1"/>
</dbReference>
<dbReference type="Pfam" id="PF20431">
    <property type="entry name" value="E_motif"/>
    <property type="match status" value="1"/>
</dbReference>
<dbReference type="SUPFAM" id="SSF48452">
    <property type="entry name" value="TPR-like"/>
    <property type="match status" value="1"/>
</dbReference>
<dbReference type="InterPro" id="IPR002885">
    <property type="entry name" value="PPR_rpt"/>
</dbReference>
<dbReference type="NCBIfam" id="TIGR00756">
    <property type="entry name" value="PPR"/>
    <property type="match status" value="4"/>
</dbReference>
<dbReference type="PROSITE" id="PS51375">
    <property type="entry name" value="PPR"/>
    <property type="match status" value="5"/>
</dbReference>
<dbReference type="EMBL" id="BAABME010001033">
    <property type="protein sequence ID" value="GAA0147131.1"/>
    <property type="molecule type" value="Genomic_DNA"/>
</dbReference>
<feature type="repeat" description="PPR" evidence="3">
    <location>
        <begin position="122"/>
        <end position="156"/>
    </location>
</feature>
<dbReference type="Proteomes" id="UP001454036">
    <property type="component" value="Unassembled WGS sequence"/>
</dbReference>
<evidence type="ECO:0000256" key="2">
    <source>
        <dbReference type="ARBA" id="ARBA00061659"/>
    </source>
</evidence>
<dbReference type="InterPro" id="IPR046848">
    <property type="entry name" value="E_motif"/>
</dbReference>
<evidence type="ECO:0000313" key="4">
    <source>
        <dbReference type="EMBL" id="GAA0147131.1"/>
    </source>
</evidence>
<sequence length="622" mass="70519">MKKPFLQRCFATSVIDSSTQQNHCFHVIDLCRSGEFYDAIRHLNSITLPKNIRSKPILYATLLQGSTKARSFTHGLQLHAHSIKSGFETDRFVANSLLALYFKLGRNFSDTRKMFDHMVYKDVVSWTSMISGYIRLGKPVISIEFYIKMIHFGVEPNAYSLSSVIKACAEINELKIGQCFHGVVLKCGFDENLVISCSLVEMYGRNLRPQDSRRVFDEMPQPDSICWTAMISAYTRTDLYGEALELFYKMLRKYGECLEDFTFGSVLTALANLGRVKQGKEMHSKVVTSGLSGNIFVESSLVDMYAKFGLVDESRHVFDRMRERNTVSWCALLSGYCQKGWFDKVIELFRDMDEFELYSFGSVLRACAGLAALKPGKEMHCQYVKRSGWRDVIVESALIDLYAKCGSVDYAYGIFTKMRIKNLITWNSMISGFAQNGRGGEALQVFVQMIKDDIKPDYITFIAVLFSCSHSGLVDEGRKYFALMADEFKIKPGIEHYSCMVDLLGRACEIEEAENLIRTSKFHDDPSLWITLLGACTTNTKPAVAERIAKKTMELKPDYHLSYVLLSNVYRANGRWNDAVGIWKLMRDRGVKKMPGKSWIGGDESIGSLSLESPDLSEEEVV</sequence>
<comment type="caution">
    <text evidence="4">The sequence shown here is derived from an EMBL/GenBank/DDBJ whole genome shotgun (WGS) entry which is preliminary data.</text>
</comment>
<dbReference type="PANTHER" id="PTHR47926">
    <property type="entry name" value="PENTATRICOPEPTIDE REPEAT-CONTAINING PROTEIN"/>
    <property type="match status" value="1"/>
</dbReference>
<dbReference type="Pfam" id="PF01535">
    <property type="entry name" value="PPR"/>
    <property type="match status" value="3"/>
</dbReference>
<dbReference type="PANTHER" id="PTHR47926:SF525">
    <property type="entry name" value="EMB2261"/>
    <property type="match status" value="1"/>
</dbReference>